<evidence type="ECO:0000256" key="3">
    <source>
        <dbReference type="SAM" id="SignalP"/>
    </source>
</evidence>
<dbReference type="RefSeq" id="WP_320312993.1">
    <property type="nucleotide sequence ID" value="NZ_JAVIKH010000003.1"/>
</dbReference>
<evidence type="ECO:0000313" key="4">
    <source>
        <dbReference type="EMBL" id="MDX8335585.1"/>
    </source>
</evidence>
<dbReference type="CDD" id="cd16012">
    <property type="entry name" value="ALP"/>
    <property type="match status" value="1"/>
</dbReference>
<dbReference type="EC" id="3.1.3.1" evidence="4"/>
<comment type="caution">
    <text evidence="4">The sequence shown here is derived from an EMBL/GenBank/DDBJ whole genome shotgun (WGS) entry which is preliminary data.</text>
</comment>
<name>A0ABU4W8U7_9FUSO</name>
<dbReference type="EMBL" id="JAVIKH010000003">
    <property type="protein sequence ID" value="MDX8335585.1"/>
    <property type="molecule type" value="Genomic_DNA"/>
</dbReference>
<dbReference type="InterPro" id="IPR001952">
    <property type="entry name" value="Alkaline_phosphatase"/>
</dbReference>
<dbReference type="Pfam" id="PF00245">
    <property type="entry name" value="Alk_phosphatase"/>
    <property type="match status" value="1"/>
</dbReference>
<protein>
    <submittedName>
        <fullName evidence="4">Alkaline phosphatase</fullName>
        <ecNumber evidence="4">3.1.3.1</ecNumber>
    </submittedName>
</protein>
<sequence>MSKVKTKLLTLSAFLTIVGTAQGVPLKDIKPGFAKNVIFLIPDGSNVTVSTLARAVYNDGESLNIDEMASGMVKTYNSDTFIADSAPAGTALATGWKTQDKLIGVKPKAATLKGARVPEKNEELSPAASVLEAAKLEGKAVGIVATSEVLHATPADFTSHSIHRNNYSVIGEQQVHQNLNVVFGGGKSYLKKDKATEANSKKRTDNEDMLEALKANGYNIIETLDEMKSLNKDFVWGLFAEKDIPYDLDRDKATTPSLAEMTEKAIELLSKDQDGFFLMVEGSKVDWAGHANNPIAITSEYMAFDKAVGVALDYAKKNSDTLVVAVTDHGTGGLSIGNSKTSKNYPELPVDVFTKDMKKAKFTEVLTAEKIFKAKENASKLAEDMLGLNLTTEELDKITKAEKTSQIETILGNAMSERAHLAWTTNGHTGEDVPLYVYTSNYANQLTGTVNNSDIALYIAKAMNLDLDKATEELFVSGEKIKGLGIDLAIDTTDKFQPEFTLSKNGKKYKFHENKNYYETDGKKVKFNGIVVFNGKEVFIPQEAINNIK</sequence>
<keyword evidence="4" id="KW-0378">Hydrolase</keyword>
<dbReference type="Gene3D" id="3.40.720.10">
    <property type="entry name" value="Alkaline Phosphatase, subunit A"/>
    <property type="match status" value="1"/>
</dbReference>
<evidence type="ECO:0000256" key="1">
    <source>
        <dbReference type="ARBA" id="ARBA00022553"/>
    </source>
</evidence>
<dbReference type="GO" id="GO:0004035">
    <property type="term" value="F:alkaline phosphatase activity"/>
    <property type="evidence" value="ECO:0007669"/>
    <property type="project" value="UniProtKB-EC"/>
</dbReference>
<proteinExistence type="inferred from homology"/>
<gene>
    <name evidence="4" type="ORF">RFV38_03565</name>
</gene>
<dbReference type="Proteomes" id="UP001279681">
    <property type="component" value="Unassembled WGS sequence"/>
</dbReference>
<keyword evidence="3" id="KW-0732">Signal</keyword>
<feature type="chain" id="PRO_5047140927" evidence="3">
    <location>
        <begin position="24"/>
        <end position="549"/>
    </location>
</feature>
<evidence type="ECO:0000313" key="5">
    <source>
        <dbReference type="Proteomes" id="UP001279681"/>
    </source>
</evidence>
<dbReference type="PANTHER" id="PTHR11596:SF5">
    <property type="entry name" value="ALKALINE PHOSPHATASE"/>
    <property type="match status" value="1"/>
</dbReference>
<dbReference type="PANTHER" id="PTHR11596">
    <property type="entry name" value="ALKALINE PHOSPHATASE"/>
    <property type="match status" value="1"/>
</dbReference>
<feature type="signal peptide" evidence="3">
    <location>
        <begin position="1"/>
        <end position="23"/>
    </location>
</feature>
<organism evidence="4 5">
    <name type="scientific">Candidatus Cetobacterium colombiensis</name>
    <dbReference type="NCBI Taxonomy" id="3073100"/>
    <lineage>
        <taxon>Bacteria</taxon>
        <taxon>Fusobacteriati</taxon>
        <taxon>Fusobacteriota</taxon>
        <taxon>Fusobacteriia</taxon>
        <taxon>Fusobacteriales</taxon>
        <taxon>Fusobacteriaceae</taxon>
        <taxon>Cetobacterium</taxon>
    </lineage>
</organism>
<dbReference type="InterPro" id="IPR017850">
    <property type="entry name" value="Alkaline_phosphatase_core_sf"/>
</dbReference>
<dbReference type="SUPFAM" id="SSF53649">
    <property type="entry name" value="Alkaline phosphatase-like"/>
    <property type="match status" value="1"/>
</dbReference>
<dbReference type="Gene3D" id="1.10.60.40">
    <property type="match status" value="1"/>
</dbReference>
<dbReference type="PRINTS" id="PR00113">
    <property type="entry name" value="ALKPHPHTASE"/>
</dbReference>
<comment type="similarity">
    <text evidence="2">Belongs to the alkaline phosphatase family.</text>
</comment>
<evidence type="ECO:0000256" key="2">
    <source>
        <dbReference type="RuleBase" id="RU003946"/>
    </source>
</evidence>
<keyword evidence="5" id="KW-1185">Reference proteome</keyword>
<reference evidence="5" key="1">
    <citation type="submission" date="2023-07" db="EMBL/GenBank/DDBJ databases">
        <authorList>
            <person name="Colorado M.A."/>
            <person name="Villamil L.M."/>
            <person name="Melo J.F."/>
            <person name="Rodriguez J.A."/>
            <person name="Ruiz R.Y."/>
        </authorList>
    </citation>
    <scope>NUCLEOTIDE SEQUENCE [LARGE SCALE GENOMIC DNA]</scope>
    <source>
        <strain evidence="5">C33</strain>
    </source>
</reference>
<keyword evidence="1" id="KW-0597">Phosphoprotein</keyword>
<dbReference type="SMART" id="SM00098">
    <property type="entry name" value="alkPPc"/>
    <property type="match status" value="1"/>
</dbReference>
<accession>A0ABU4W8U7</accession>